<feature type="region of interest" description="Disordered" evidence="1">
    <location>
        <begin position="40"/>
        <end position="90"/>
    </location>
</feature>
<evidence type="ECO:0000256" key="1">
    <source>
        <dbReference type="SAM" id="MobiDB-lite"/>
    </source>
</evidence>
<dbReference type="EMBL" id="SKBM01000011">
    <property type="protein sequence ID" value="TCZ61112.1"/>
    <property type="molecule type" value="Genomic_DNA"/>
</dbReference>
<evidence type="ECO:0000313" key="2">
    <source>
        <dbReference type="EMBL" id="TCZ61112.1"/>
    </source>
</evidence>
<dbReference type="AlphaFoldDB" id="A0A4R4DKV1"/>
<gene>
    <name evidence="2" type="ORF">EXY23_13360</name>
</gene>
<organism evidence="2 3">
    <name type="scientific">Roseicella aquatilis</name>
    <dbReference type="NCBI Taxonomy" id="2527868"/>
    <lineage>
        <taxon>Bacteria</taxon>
        <taxon>Pseudomonadati</taxon>
        <taxon>Pseudomonadota</taxon>
        <taxon>Alphaproteobacteria</taxon>
        <taxon>Acetobacterales</taxon>
        <taxon>Roseomonadaceae</taxon>
        <taxon>Roseicella</taxon>
    </lineage>
</organism>
<name>A0A4R4DKV1_9PROT</name>
<keyword evidence="3" id="KW-1185">Reference proteome</keyword>
<dbReference type="Proteomes" id="UP000295023">
    <property type="component" value="Unassembled WGS sequence"/>
</dbReference>
<accession>A0A4R4DKV1</accession>
<sequence length="90" mass="9996">MNILVRDLLRRKEPLCGEFGLDDLMWGDDALIDLMLRNPADMPAGSANRSKIRPEAPSRPVTARGAIRPFTRKPWPSRKRGDAQSGSALP</sequence>
<dbReference type="OrthoDB" id="9790554at2"/>
<comment type="caution">
    <text evidence="2">The sequence shown here is derived from an EMBL/GenBank/DDBJ whole genome shotgun (WGS) entry which is preliminary data.</text>
</comment>
<dbReference type="RefSeq" id="WP_132289795.1">
    <property type="nucleotide sequence ID" value="NZ_SKBM01000011.1"/>
</dbReference>
<evidence type="ECO:0000313" key="3">
    <source>
        <dbReference type="Proteomes" id="UP000295023"/>
    </source>
</evidence>
<proteinExistence type="predicted"/>
<reference evidence="2 3" key="1">
    <citation type="submission" date="2019-03" db="EMBL/GenBank/DDBJ databases">
        <title>Paracraurococcus aquatilis NE82 genome sequence.</title>
        <authorList>
            <person name="Zhao Y."/>
            <person name="Du Z."/>
        </authorList>
    </citation>
    <scope>NUCLEOTIDE SEQUENCE [LARGE SCALE GENOMIC DNA]</scope>
    <source>
        <strain evidence="2 3">NE82</strain>
    </source>
</reference>
<protein>
    <submittedName>
        <fullName evidence="2">Uncharacterized protein</fullName>
    </submittedName>
</protein>